<dbReference type="AlphaFoldDB" id="A0A1V9EIH9"/>
<dbReference type="GO" id="GO:0015035">
    <property type="term" value="F:protein-disulfide reductase activity"/>
    <property type="evidence" value="ECO:0007669"/>
    <property type="project" value="TreeGrafter"/>
</dbReference>
<keyword evidence="4" id="KW-1185">Reference proteome</keyword>
<feature type="domain" description="Thioredoxin" evidence="2">
    <location>
        <begin position="19"/>
        <end position="159"/>
    </location>
</feature>
<dbReference type="PANTHER" id="PTHR32234:SF0">
    <property type="entry name" value="THIOL:DISULFIDE INTERCHANGE PROTEIN DSBD"/>
    <property type="match status" value="1"/>
</dbReference>
<evidence type="ECO:0000313" key="4">
    <source>
        <dbReference type="Proteomes" id="UP000192610"/>
    </source>
</evidence>
<dbReference type="STRING" id="354355.SAMN05660816_06488"/>
<evidence type="ECO:0000313" key="3">
    <source>
        <dbReference type="EMBL" id="OQP45872.1"/>
    </source>
</evidence>
<evidence type="ECO:0000256" key="1">
    <source>
        <dbReference type="SAM" id="SignalP"/>
    </source>
</evidence>
<dbReference type="EMBL" id="LVXG01000027">
    <property type="protein sequence ID" value="OQP45872.1"/>
    <property type="molecule type" value="Genomic_DNA"/>
</dbReference>
<dbReference type="PANTHER" id="PTHR32234">
    <property type="entry name" value="THIOL:DISULFIDE INTERCHANGE PROTEIN DSBD"/>
    <property type="match status" value="1"/>
</dbReference>
<dbReference type="InterPro" id="IPR013766">
    <property type="entry name" value="Thioredoxin_domain"/>
</dbReference>
<reference evidence="4" key="1">
    <citation type="submission" date="2016-04" db="EMBL/GenBank/DDBJ databases">
        <authorList>
            <person name="Chen L."/>
            <person name="Zhuang W."/>
            <person name="Wang G."/>
        </authorList>
    </citation>
    <scope>NUCLEOTIDE SEQUENCE [LARGE SCALE GENOMIC DNA]</scope>
    <source>
        <strain evidence="4">17621</strain>
    </source>
</reference>
<comment type="caution">
    <text evidence="3">The sequence shown here is derived from an EMBL/GenBank/DDBJ whole genome shotgun (WGS) entry which is preliminary data.</text>
</comment>
<dbReference type="PROSITE" id="PS51352">
    <property type="entry name" value="THIOREDOXIN_2"/>
    <property type="match status" value="1"/>
</dbReference>
<dbReference type="GO" id="GO:0045454">
    <property type="term" value="P:cell redox homeostasis"/>
    <property type="evidence" value="ECO:0007669"/>
    <property type="project" value="TreeGrafter"/>
</dbReference>
<dbReference type="OrthoDB" id="120730at2"/>
<dbReference type="Gene3D" id="3.40.30.10">
    <property type="entry name" value="Glutaredoxin"/>
    <property type="match status" value="1"/>
</dbReference>
<feature type="chain" id="PRO_5010743514" description="Thioredoxin domain-containing protein" evidence="1">
    <location>
        <begin position="26"/>
        <end position="448"/>
    </location>
</feature>
<name>A0A1V9EIH9_9BACT</name>
<evidence type="ECO:0000259" key="2">
    <source>
        <dbReference type="PROSITE" id="PS51352"/>
    </source>
</evidence>
<dbReference type="Proteomes" id="UP000192610">
    <property type="component" value="Unassembled WGS sequence"/>
</dbReference>
<organism evidence="3 4">
    <name type="scientific">Niastella yeongjuensis</name>
    <dbReference type="NCBI Taxonomy" id="354355"/>
    <lineage>
        <taxon>Bacteria</taxon>
        <taxon>Pseudomonadati</taxon>
        <taxon>Bacteroidota</taxon>
        <taxon>Chitinophagia</taxon>
        <taxon>Chitinophagales</taxon>
        <taxon>Chitinophagaceae</taxon>
        <taxon>Niastella</taxon>
    </lineage>
</organism>
<sequence>MYQFRRSLCLIIICLSLCIANNLFAQADSAGKGIKWVEGLSWEQVKLKALNENRFIFVDAYATWCAPCKKMDKEVYSNEQVGNALNPQFISVRVQMDQTAKDDQLVLKWYTVAKQFETQYGIEGYPSFLFFGPDGKLVYKALGMRNATEFIELTKKALTNPEDRYKESIIRFKNKELDYLSMPDLAREARQRKDKQTAIEIAGEFKQKYLDKLEGKEAFSGDNLFFIADFSWDIMKSDDRYFQFFYNNPAMADSIMKRTISQKVIQNIIYKEEIVDKIYTDGKPLSSSMPDWKKIQEIIRKKYGQPYIKMFFPDNQIKYFAIAHDWKNYIKYVNEKIGMYSPKVNGRALGPYGDSWTLNHYAWNLFLQCGDEKLLKKTLRWVDMAIKLDTSSYGANYIDTKANILYRMNRVKEAIQLQEFAVIRSRSDKAIVETLKKMKAGLPTWQLN</sequence>
<gene>
    <name evidence="3" type="ORF">A4H97_32025</name>
</gene>
<dbReference type="InterPro" id="IPR036249">
    <property type="entry name" value="Thioredoxin-like_sf"/>
</dbReference>
<feature type="signal peptide" evidence="1">
    <location>
        <begin position="1"/>
        <end position="25"/>
    </location>
</feature>
<dbReference type="SUPFAM" id="SSF52833">
    <property type="entry name" value="Thioredoxin-like"/>
    <property type="match status" value="1"/>
</dbReference>
<accession>A0A1V9EIH9</accession>
<dbReference type="Pfam" id="PF13899">
    <property type="entry name" value="Thioredoxin_7"/>
    <property type="match status" value="1"/>
</dbReference>
<keyword evidence="1" id="KW-0732">Signal</keyword>
<proteinExistence type="predicted"/>
<protein>
    <recommendedName>
        <fullName evidence="2">Thioredoxin domain-containing protein</fullName>
    </recommendedName>
</protein>